<dbReference type="Proteomes" id="UP001301140">
    <property type="component" value="Unassembled WGS sequence"/>
</dbReference>
<proteinExistence type="inferred from homology"/>
<keyword evidence="4 8" id="KW-0067">ATP-binding</keyword>
<evidence type="ECO:0000256" key="1">
    <source>
        <dbReference type="ARBA" id="ARBA00005417"/>
    </source>
</evidence>
<name>A0AAP3XST2_9PROT</name>
<dbReference type="InterPro" id="IPR027417">
    <property type="entry name" value="P-loop_NTPase"/>
</dbReference>
<evidence type="ECO:0000256" key="6">
    <source>
        <dbReference type="ARBA" id="ARBA00051811"/>
    </source>
</evidence>
<feature type="compositionally biased region" description="Low complexity" evidence="9">
    <location>
        <begin position="402"/>
        <end position="413"/>
    </location>
</feature>
<feature type="region of interest" description="Disordered" evidence="9">
    <location>
        <begin position="384"/>
        <end position="413"/>
    </location>
</feature>
<gene>
    <name evidence="11" type="ORF">PZ740_13445</name>
</gene>
<dbReference type="SUPFAM" id="SSF52540">
    <property type="entry name" value="P-loop containing nucleoside triphosphate hydrolases"/>
    <property type="match status" value="1"/>
</dbReference>
<dbReference type="GO" id="GO:0006865">
    <property type="term" value="P:amino acid transport"/>
    <property type="evidence" value="ECO:0007669"/>
    <property type="project" value="UniProtKB-UniRule"/>
</dbReference>
<keyword evidence="5" id="KW-0029">Amino-acid transport</keyword>
<dbReference type="AlphaFoldDB" id="A0AAP3XST2"/>
<evidence type="ECO:0000256" key="9">
    <source>
        <dbReference type="SAM" id="MobiDB-lite"/>
    </source>
</evidence>
<comment type="subunit">
    <text evidence="7">The complex is probably composed of two ATP-binding proteins (TmoW), two transmembrane proteins (TmoV) and a solute-binding protein (TmoX).</text>
</comment>
<evidence type="ECO:0000313" key="12">
    <source>
        <dbReference type="Proteomes" id="UP001301140"/>
    </source>
</evidence>
<dbReference type="CDD" id="cd03294">
    <property type="entry name" value="ABC_Pro_Gly_Betaine"/>
    <property type="match status" value="1"/>
</dbReference>
<keyword evidence="8" id="KW-1003">Cell membrane</keyword>
<evidence type="ECO:0000259" key="10">
    <source>
        <dbReference type="PROSITE" id="PS50893"/>
    </source>
</evidence>
<dbReference type="Gene3D" id="3.40.50.300">
    <property type="entry name" value="P-loop containing nucleotide triphosphate hydrolases"/>
    <property type="match status" value="1"/>
</dbReference>
<dbReference type="InterPro" id="IPR017871">
    <property type="entry name" value="ABC_transporter-like_CS"/>
</dbReference>
<dbReference type="InterPro" id="IPR003593">
    <property type="entry name" value="AAA+_ATPase"/>
</dbReference>
<dbReference type="InterPro" id="IPR051921">
    <property type="entry name" value="ABC_osmolyte_uptake_ATP-bind"/>
</dbReference>
<dbReference type="InterPro" id="IPR000644">
    <property type="entry name" value="CBS_dom"/>
</dbReference>
<dbReference type="SUPFAM" id="SSF54631">
    <property type="entry name" value="CBS-domain pair"/>
    <property type="match status" value="1"/>
</dbReference>
<dbReference type="Pfam" id="PF00005">
    <property type="entry name" value="ABC_tran"/>
    <property type="match status" value="1"/>
</dbReference>
<sequence length="413" mass="44586">MQDKIVVKNLYKIFGPDADKAAELAGAGKEKDEVFRETQGVVAVNDISFSVQEQQIFVVMGLSGSGKSTLIRCLNRLIEPTSGQIIIDGADVTAAGPSELREIRRSKMAMVFQHFALLPHRTVLENAAFALKLRGLSKKDRNDKAMRALEAVGLGAWADSLPSQLSGGMQQRVGIARSLAAEPQILLMDEPFSALDPLIRREMQDELIGLQRDFKTTIVFITHDLHEALKLGDQIAVMRDGGFVQVGPPQAIVTDPADDYVRAFVQDVDRARVVTMGSIAEQVEPIVLGRDDLASARRKIAQAPYSALPVLDARGKLKGLLSEGALAEGGRPHLERLVPDEMQTTPEDVSLHDAFSLFAKGEPVAVLDEKGRLAGIVDPQAVFSHLSGGDAPEEEQAEAERPAAPTAPSHDAA</sequence>
<dbReference type="GO" id="GO:0015418">
    <property type="term" value="F:ABC-type quaternary ammonium compound transporting activity"/>
    <property type="evidence" value="ECO:0007669"/>
    <property type="project" value="UniProtKB-EC"/>
</dbReference>
<dbReference type="GO" id="GO:0016887">
    <property type="term" value="F:ATP hydrolysis activity"/>
    <property type="evidence" value="ECO:0007669"/>
    <property type="project" value="UniProtKB-UniRule"/>
</dbReference>
<dbReference type="NCBIfam" id="TIGR01186">
    <property type="entry name" value="proV"/>
    <property type="match status" value="1"/>
</dbReference>
<keyword evidence="8" id="KW-0472">Membrane</keyword>
<dbReference type="InterPro" id="IPR003439">
    <property type="entry name" value="ABC_transporter-like_ATP-bd"/>
</dbReference>
<keyword evidence="3 8" id="KW-0547">Nucleotide-binding</keyword>
<dbReference type="PANTHER" id="PTHR43869">
    <property type="entry name" value="GLYCINE BETAINE/PROLINE BETAINE TRANSPORT SYSTEM ATP-BINDING PROTEIN PROV"/>
    <property type="match status" value="1"/>
</dbReference>
<dbReference type="Gene3D" id="3.10.580.10">
    <property type="entry name" value="CBS-domain"/>
    <property type="match status" value="1"/>
</dbReference>
<evidence type="ECO:0000313" key="11">
    <source>
        <dbReference type="EMBL" id="MDF1587386.1"/>
    </source>
</evidence>
<comment type="similarity">
    <text evidence="1 8">Belongs to the ABC transporter superfamily.</text>
</comment>
<dbReference type="PROSITE" id="PS50893">
    <property type="entry name" value="ABC_TRANSPORTER_2"/>
    <property type="match status" value="1"/>
</dbReference>
<dbReference type="GO" id="GO:0005524">
    <property type="term" value="F:ATP binding"/>
    <property type="evidence" value="ECO:0007669"/>
    <property type="project" value="UniProtKB-UniRule"/>
</dbReference>
<dbReference type="GO" id="GO:0005886">
    <property type="term" value="C:plasma membrane"/>
    <property type="evidence" value="ECO:0007669"/>
    <property type="project" value="UniProtKB-SubCell"/>
</dbReference>
<dbReference type="Pfam" id="PF00571">
    <property type="entry name" value="CBS"/>
    <property type="match status" value="1"/>
</dbReference>
<dbReference type="InterPro" id="IPR005892">
    <property type="entry name" value="Gly-betaine_transp_ATP-bd"/>
</dbReference>
<comment type="subcellular location">
    <subcellularLocation>
        <location evidence="8">Cell inner membrane</location>
        <topology evidence="8">Peripheral membrane protein</topology>
    </subcellularLocation>
</comment>
<evidence type="ECO:0000256" key="2">
    <source>
        <dbReference type="ARBA" id="ARBA00022448"/>
    </source>
</evidence>
<comment type="subunit">
    <text evidence="8">The complex is probably composed of two ATP-binding proteins, two transmembrane proteins and a solute-binding protein.</text>
</comment>
<dbReference type="RefSeq" id="WP_327789805.1">
    <property type="nucleotide sequence ID" value="NZ_JARGEQ010000126.1"/>
</dbReference>
<dbReference type="PANTHER" id="PTHR43869:SF1">
    <property type="entry name" value="GLYCINE BETAINE_PROLINE BETAINE TRANSPORT SYSTEM ATP-BINDING PROTEIN PROV"/>
    <property type="match status" value="1"/>
</dbReference>
<dbReference type="CDD" id="cd02205">
    <property type="entry name" value="CBS_pair_SF"/>
    <property type="match status" value="1"/>
</dbReference>
<feature type="domain" description="ABC transporter" evidence="10">
    <location>
        <begin position="29"/>
        <end position="265"/>
    </location>
</feature>
<keyword evidence="12" id="KW-1185">Reference proteome</keyword>
<comment type="catalytic activity">
    <reaction evidence="6">
        <text>a quaternary ammonium(out) + ATP + H2O = a quaternary ammonium(in) + ADP + phosphate + H(+)</text>
        <dbReference type="Rhea" id="RHEA:11036"/>
        <dbReference type="ChEBI" id="CHEBI:15377"/>
        <dbReference type="ChEBI" id="CHEBI:15378"/>
        <dbReference type="ChEBI" id="CHEBI:30616"/>
        <dbReference type="ChEBI" id="CHEBI:35267"/>
        <dbReference type="ChEBI" id="CHEBI:43474"/>
        <dbReference type="ChEBI" id="CHEBI:456216"/>
        <dbReference type="EC" id="7.6.2.9"/>
    </reaction>
    <physiologicalReaction direction="left-to-right" evidence="6">
        <dbReference type="Rhea" id="RHEA:11037"/>
    </physiologicalReaction>
</comment>
<accession>A0AAP3XST2</accession>
<dbReference type="FunFam" id="3.40.50.300:FF:000201">
    <property type="entry name" value="Glycine betaine/L-proline ABC transporter ATP-binding protein"/>
    <property type="match status" value="1"/>
</dbReference>
<evidence type="ECO:0000256" key="5">
    <source>
        <dbReference type="ARBA" id="ARBA00022970"/>
    </source>
</evidence>
<evidence type="ECO:0000256" key="7">
    <source>
        <dbReference type="ARBA" id="ARBA00061968"/>
    </source>
</evidence>
<evidence type="ECO:0000256" key="3">
    <source>
        <dbReference type="ARBA" id="ARBA00022741"/>
    </source>
</evidence>
<dbReference type="InterPro" id="IPR046342">
    <property type="entry name" value="CBS_dom_sf"/>
</dbReference>
<dbReference type="EMBL" id="JARGEQ010000126">
    <property type="protein sequence ID" value="MDF1587386.1"/>
    <property type="molecule type" value="Genomic_DNA"/>
</dbReference>
<organism evidence="11 12">
    <name type="scientific">Marinimicrococcus flavescens</name>
    <dbReference type="NCBI Taxonomy" id="3031815"/>
    <lineage>
        <taxon>Bacteria</taxon>
        <taxon>Pseudomonadati</taxon>
        <taxon>Pseudomonadota</taxon>
        <taxon>Alphaproteobacteria</taxon>
        <taxon>Geminicoccales</taxon>
        <taxon>Geminicoccaceae</taxon>
        <taxon>Marinimicrococcus</taxon>
    </lineage>
</organism>
<evidence type="ECO:0000256" key="4">
    <source>
        <dbReference type="ARBA" id="ARBA00022840"/>
    </source>
</evidence>
<dbReference type="SMART" id="SM00382">
    <property type="entry name" value="AAA"/>
    <property type="match status" value="1"/>
</dbReference>
<dbReference type="EC" id="7.6.2.9" evidence="8"/>
<protein>
    <recommendedName>
        <fullName evidence="8">Quaternary amine transport ATP-binding protein</fullName>
        <ecNumber evidence="8">7.6.2.9</ecNumber>
    </recommendedName>
</protein>
<dbReference type="GO" id="GO:0031460">
    <property type="term" value="P:glycine betaine transport"/>
    <property type="evidence" value="ECO:0007669"/>
    <property type="project" value="InterPro"/>
</dbReference>
<comment type="caution">
    <text evidence="11">The sequence shown here is derived from an EMBL/GenBank/DDBJ whole genome shotgun (WGS) entry which is preliminary data.</text>
</comment>
<keyword evidence="2 8" id="KW-0813">Transport</keyword>
<dbReference type="GO" id="GO:0006970">
    <property type="term" value="P:response to osmotic stress"/>
    <property type="evidence" value="ECO:0007669"/>
    <property type="project" value="UniProtKB-ARBA"/>
</dbReference>
<keyword evidence="8" id="KW-0997">Cell inner membrane</keyword>
<reference evidence="11 12" key="1">
    <citation type="submission" date="2023-03" db="EMBL/GenBank/DDBJ databases">
        <title>YIM 152171 draft genome.</title>
        <authorList>
            <person name="Yang Z."/>
        </authorList>
    </citation>
    <scope>NUCLEOTIDE SEQUENCE [LARGE SCALE GENOMIC DNA]</scope>
    <source>
        <strain evidence="11 12">YIM 152171</strain>
    </source>
</reference>
<evidence type="ECO:0000256" key="8">
    <source>
        <dbReference type="RuleBase" id="RU369116"/>
    </source>
</evidence>
<dbReference type="PROSITE" id="PS00211">
    <property type="entry name" value="ABC_TRANSPORTER_1"/>
    <property type="match status" value="1"/>
</dbReference>